<dbReference type="Proteomes" id="UP001164929">
    <property type="component" value="Chromosome 1"/>
</dbReference>
<gene>
    <name evidence="1" type="ORF">NC653_004315</name>
</gene>
<dbReference type="AlphaFoldDB" id="A0AAD6RVZ3"/>
<comment type="caution">
    <text evidence="1">The sequence shown here is derived from an EMBL/GenBank/DDBJ whole genome shotgun (WGS) entry which is preliminary data.</text>
</comment>
<evidence type="ECO:0000313" key="1">
    <source>
        <dbReference type="EMBL" id="KAJ7014982.1"/>
    </source>
</evidence>
<name>A0AAD6RVZ3_9ROSI</name>
<reference evidence="1 2" key="1">
    <citation type="journal article" date="2023" name="Mol. Ecol. Resour.">
        <title>Chromosome-level genome assembly of a triploid poplar Populus alba 'Berolinensis'.</title>
        <authorList>
            <person name="Chen S."/>
            <person name="Yu Y."/>
            <person name="Wang X."/>
            <person name="Wang S."/>
            <person name="Zhang T."/>
            <person name="Zhou Y."/>
            <person name="He R."/>
            <person name="Meng N."/>
            <person name="Wang Y."/>
            <person name="Liu W."/>
            <person name="Liu Z."/>
            <person name="Liu J."/>
            <person name="Guo Q."/>
            <person name="Huang H."/>
            <person name="Sederoff R.R."/>
            <person name="Wang G."/>
            <person name="Qu G."/>
            <person name="Chen S."/>
        </authorList>
    </citation>
    <scope>NUCLEOTIDE SEQUENCE [LARGE SCALE GENOMIC DNA]</scope>
    <source>
        <strain evidence="1">SC-2020</strain>
    </source>
</reference>
<protein>
    <submittedName>
        <fullName evidence="1">Uncharacterized protein</fullName>
    </submittedName>
</protein>
<sequence>MVFQSTMKPLHKLTSPPTLQLSAAICVYLPDQLVSQVAAMASWQACNRRATPTHCFGIPRFHGKFHQNPMQSAGPVLISNAKRIWWLQRWFPCTFLGTSSLVTN</sequence>
<accession>A0AAD6RVZ3</accession>
<keyword evidence="2" id="KW-1185">Reference proteome</keyword>
<evidence type="ECO:0000313" key="2">
    <source>
        <dbReference type="Proteomes" id="UP001164929"/>
    </source>
</evidence>
<dbReference type="EMBL" id="JAQIZT010000001">
    <property type="protein sequence ID" value="KAJ7014982.1"/>
    <property type="molecule type" value="Genomic_DNA"/>
</dbReference>
<proteinExistence type="predicted"/>
<organism evidence="1 2">
    <name type="scientific">Populus alba x Populus x berolinensis</name>
    <dbReference type="NCBI Taxonomy" id="444605"/>
    <lineage>
        <taxon>Eukaryota</taxon>
        <taxon>Viridiplantae</taxon>
        <taxon>Streptophyta</taxon>
        <taxon>Embryophyta</taxon>
        <taxon>Tracheophyta</taxon>
        <taxon>Spermatophyta</taxon>
        <taxon>Magnoliopsida</taxon>
        <taxon>eudicotyledons</taxon>
        <taxon>Gunneridae</taxon>
        <taxon>Pentapetalae</taxon>
        <taxon>rosids</taxon>
        <taxon>fabids</taxon>
        <taxon>Malpighiales</taxon>
        <taxon>Salicaceae</taxon>
        <taxon>Saliceae</taxon>
        <taxon>Populus</taxon>
    </lineage>
</organism>